<proteinExistence type="predicted"/>
<dbReference type="EMBL" id="KZ819188">
    <property type="protein sequence ID" value="PWZ03388.1"/>
    <property type="molecule type" value="Genomic_DNA"/>
</dbReference>
<dbReference type="Proteomes" id="UP000246740">
    <property type="component" value="Unassembled WGS sequence"/>
</dbReference>
<dbReference type="OrthoDB" id="2555305at2759"/>
<accession>A0A317XZQ4</accession>
<feature type="region of interest" description="Disordered" evidence="1">
    <location>
        <begin position="120"/>
        <end position="153"/>
    </location>
</feature>
<feature type="compositionally biased region" description="Low complexity" evidence="1">
    <location>
        <begin position="220"/>
        <end position="237"/>
    </location>
</feature>
<feature type="compositionally biased region" description="Basic residues" evidence="1">
    <location>
        <begin position="137"/>
        <end position="153"/>
    </location>
</feature>
<protein>
    <submittedName>
        <fullName evidence="2">Uncharacterized protein</fullName>
    </submittedName>
</protein>
<evidence type="ECO:0000256" key="1">
    <source>
        <dbReference type="SAM" id="MobiDB-lite"/>
    </source>
</evidence>
<feature type="region of interest" description="Disordered" evidence="1">
    <location>
        <begin position="220"/>
        <end position="269"/>
    </location>
</feature>
<sequence>MSQSSIWARRMVAKAAPHTESELELNVLSLMLGVSVASLEDKEEPDSSAASSSTSVERLGDMYSSLSVEMQTAQTAVKAALDVLEESSLSHGLRISTMSNLGALGAPLSPGLVSPVSPVSPAESCFSNASDSDSTRRKGRARMSQEKRKRLARRREREALLANMQMDPYATMSLPLSPGAYSPCSSSSFFGSDSAANTPTSTSPFDFPSPALTACSLASTSASLPTPSTSPTSLPPLQHGPSSRSASPPTLVIQPPSPQRLKSLGSSASHATAFSQNLNNSHVHHASLLLRQHQHQQQQYQQQHQHQAFPIALQSKQQQQPLYNYFTGFVPSQFASVY</sequence>
<dbReference type="STRING" id="1882483.A0A317XZQ4"/>
<evidence type="ECO:0000313" key="3">
    <source>
        <dbReference type="Proteomes" id="UP000246740"/>
    </source>
</evidence>
<evidence type="ECO:0000313" key="2">
    <source>
        <dbReference type="EMBL" id="PWZ03388.1"/>
    </source>
</evidence>
<organism evidence="2 3">
    <name type="scientific">Testicularia cyperi</name>
    <dbReference type="NCBI Taxonomy" id="1882483"/>
    <lineage>
        <taxon>Eukaryota</taxon>
        <taxon>Fungi</taxon>
        <taxon>Dikarya</taxon>
        <taxon>Basidiomycota</taxon>
        <taxon>Ustilaginomycotina</taxon>
        <taxon>Ustilaginomycetes</taxon>
        <taxon>Ustilaginales</taxon>
        <taxon>Anthracoideaceae</taxon>
        <taxon>Testicularia</taxon>
    </lineage>
</organism>
<reference evidence="2 3" key="1">
    <citation type="journal article" date="2018" name="Mol. Biol. Evol.">
        <title>Broad Genomic Sampling Reveals a Smut Pathogenic Ancestry of the Fungal Clade Ustilaginomycotina.</title>
        <authorList>
            <person name="Kijpornyongpan T."/>
            <person name="Mondo S.J."/>
            <person name="Barry K."/>
            <person name="Sandor L."/>
            <person name="Lee J."/>
            <person name="Lipzen A."/>
            <person name="Pangilinan J."/>
            <person name="LaButti K."/>
            <person name="Hainaut M."/>
            <person name="Henrissat B."/>
            <person name="Grigoriev I.V."/>
            <person name="Spatafora J.W."/>
            <person name="Aime M.C."/>
        </authorList>
    </citation>
    <scope>NUCLEOTIDE SEQUENCE [LARGE SCALE GENOMIC DNA]</scope>
    <source>
        <strain evidence="2 3">MCA 3645</strain>
    </source>
</reference>
<dbReference type="InParanoid" id="A0A317XZQ4"/>
<keyword evidence="3" id="KW-1185">Reference proteome</keyword>
<dbReference type="AlphaFoldDB" id="A0A317XZQ4"/>
<name>A0A317XZQ4_9BASI</name>
<gene>
    <name evidence="2" type="ORF">BCV70DRAFT_16012</name>
</gene>